<dbReference type="GO" id="GO:0005179">
    <property type="term" value="F:hormone activity"/>
    <property type="evidence" value="ECO:0007669"/>
    <property type="project" value="UniProtKB-KW"/>
</dbReference>
<proteinExistence type="inferred from homology"/>
<dbReference type="GO" id="GO:0005576">
    <property type="term" value="C:extracellular region"/>
    <property type="evidence" value="ECO:0007669"/>
    <property type="project" value="UniProtKB-SubCell"/>
</dbReference>
<protein>
    <recommendedName>
        <fullName evidence="10">Rapid alkalinization factor 1</fullName>
    </recommendedName>
</protein>
<gene>
    <name evidence="8" type="ORF">CCAM_LOCUS25848</name>
</gene>
<evidence type="ECO:0000256" key="2">
    <source>
        <dbReference type="ARBA" id="ARBA00009178"/>
    </source>
</evidence>
<evidence type="ECO:0000256" key="1">
    <source>
        <dbReference type="ARBA" id="ARBA00004613"/>
    </source>
</evidence>
<feature type="chain" id="PRO_5019745094" description="Rapid alkalinization factor 1" evidence="7">
    <location>
        <begin position="25"/>
        <end position="123"/>
    </location>
</feature>
<dbReference type="PANTHER" id="PTHR33136">
    <property type="entry name" value="RAPID ALKALINIZATION FACTOR-LIKE"/>
    <property type="match status" value="1"/>
</dbReference>
<comment type="subcellular location">
    <subcellularLocation>
        <location evidence="1">Secreted</location>
    </subcellularLocation>
</comment>
<dbReference type="OrthoDB" id="1613518at2759"/>
<reference evidence="8 9" key="1">
    <citation type="submission" date="2018-04" db="EMBL/GenBank/DDBJ databases">
        <authorList>
            <person name="Vogel A."/>
        </authorList>
    </citation>
    <scope>NUCLEOTIDE SEQUENCE [LARGE SCALE GENOMIC DNA]</scope>
</reference>
<evidence type="ECO:0000256" key="6">
    <source>
        <dbReference type="ARBA" id="ARBA00023157"/>
    </source>
</evidence>
<comment type="similarity">
    <text evidence="2">Belongs to the plant rapid alkalinization factor (RALF) family.</text>
</comment>
<evidence type="ECO:0008006" key="10">
    <source>
        <dbReference type="Google" id="ProtNLM"/>
    </source>
</evidence>
<sequence>MDLRLSMIVVLTLSSAAMIPAAESSAVPVERHAALLTRRARTKCGGGGGDLVGDCGGEGEEMSMESEMSRRVLAQTRYISYAALAADTIPCRRRGNSYYNCLSHQQANPYRRGCSAITHCARG</sequence>
<evidence type="ECO:0000313" key="8">
    <source>
        <dbReference type="EMBL" id="VFQ84072.1"/>
    </source>
</evidence>
<dbReference type="Pfam" id="PF05498">
    <property type="entry name" value="RALF"/>
    <property type="match status" value="1"/>
</dbReference>
<accession>A0A484M5H4</accession>
<name>A0A484M5H4_9ASTE</name>
<dbReference type="PANTHER" id="PTHR33136:SF89">
    <property type="entry name" value="PROTEIN RALF-LIKE 19"/>
    <property type="match status" value="1"/>
</dbReference>
<evidence type="ECO:0000313" key="9">
    <source>
        <dbReference type="Proteomes" id="UP000595140"/>
    </source>
</evidence>
<dbReference type="InterPro" id="IPR008801">
    <property type="entry name" value="RALF"/>
</dbReference>
<evidence type="ECO:0000256" key="5">
    <source>
        <dbReference type="ARBA" id="ARBA00022729"/>
    </source>
</evidence>
<organism evidence="8 9">
    <name type="scientific">Cuscuta campestris</name>
    <dbReference type="NCBI Taxonomy" id="132261"/>
    <lineage>
        <taxon>Eukaryota</taxon>
        <taxon>Viridiplantae</taxon>
        <taxon>Streptophyta</taxon>
        <taxon>Embryophyta</taxon>
        <taxon>Tracheophyta</taxon>
        <taxon>Spermatophyta</taxon>
        <taxon>Magnoliopsida</taxon>
        <taxon>eudicotyledons</taxon>
        <taxon>Gunneridae</taxon>
        <taxon>Pentapetalae</taxon>
        <taxon>asterids</taxon>
        <taxon>lamiids</taxon>
        <taxon>Solanales</taxon>
        <taxon>Convolvulaceae</taxon>
        <taxon>Cuscuteae</taxon>
        <taxon>Cuscuta</taxon>
        <taxon>Cuscuta subgen. Grammica</taxon>
        <taxon>Cuscuta sect. Cleistogrammica</taxon>
    </lineage>
</organism>
<feature type="signal peptide" evidence="7">
    <location>
        <begin position="1"/>
        <end position="24"/>
    </location>
</feature>
<dbReference type="EMBL" id="OOIL02002698">
    <property type="protein sequence ID" value="VFQ84072.1"/>
    <property type="molecule type" value="Genomic_DNA"/>
</dbReference>
<evidence type="ECO:0000256" key="4">
    <source>
        <dbReference type="ARBA" id="ARBA00022702"/>
    </source>
</evidence>
<keyword evidence="5 7" id="KW-0732">Signal</keyword>
<evidence type="ECO:0000256" key="7">
    <source>
        <dbReference type="SAM" id="SignalP"/>
    </source>
</evidence>
<dbReference type="Proteomes" id="UP000595140">
    <property type="component" value="Unassembled WGS sequence"/>
</dbReference>
<evidence type="ECO:0000256" key="3">
    <source>
        <dbReference type="ARBA" id="ARBA00022525"/>
    </source>
</evidence>
<dbReference type="GO" id="GO:0019722">
    <property type="term" value="P:calcium-mediated signaling"/>
    <property type="evidence" value="ECO:0007669"/>
    <property type="project" value="TreeGrafter"/>
</dbReference>
<dbReference type="AlphaFoldDB" id="A0A484M5H4"/>
<keyword evidence="6" id="KW-1015">Disulfide bond</keyword>
<dbReference type="GO" id="GO:0009506">
    <property type="term" value="C:plasmodesma"/>
    <property type="evidence" value="ECO:0007669"/>
    <property type="project" value="TreeGrafter"/>
</dbReference>
<keyword evidence="9" id="KW-1185">Reference proteome</keyword>
<keyword evidence="4" id="KW-0372">Hormone</keyword>
<keyword evidence="3" id="KW-0964">Secreted</keyword>